<comment type="similarity">
    <text evidence="8 9">Belongs to the TRAP transporter small permease family.</text>
</comment>
<keyword evidence="4 9" id="KW-0997">Cell inner membrane</keyword>
<evidence type="ECO:0000313" key="11">
    <source>
        <dbReference type="EMBL" id="SBS30610.1"/>
    </source>
</evidence>
<comment type="subunit">
    <text evidence="9">The complex comprises the extracytoplasmic solute receptor protein and the two transmembrane proteins.</text>
</comment>
<reference evidence="11 12" key="1">
    <citation type="submission" date="2016-06" db="EMBL/GenBank/DDBJ databases">
        <authorList>
            <person name="Kjaerup R.B."/>
            <person name="Dalgaard T.S."/>
            <person name="Juul-Madsen H.R."/>
        </authorList>
    </citation>
    <scope>NUCLEOTIDE SEQUENCE [LARGE SCALE GENOMIC DNA]</scope>
    <source>
        <strain evidence="11 12">CECT 8886</strain>
    </source>
</reference>
<evidence type="ECO:0000256" key="6">
    <source>
        <dbReference type="ARBA" id="ARBA00022989"/>
    </source>
</evidence>
<dbReference type="AlphaFoldDB" id="A0A1A8TFE9"/>
<dbReference type="InterPro" id="IPR007387">
    <property type="entry name" value="TRAP_DctQ"/>
</dbReference>
<organism evidence="11 12">
    <name type="scientific">Marinomonas spartinae</name>
    <dbReference type="NCBI Taxonomy" id="1792290"/>
    <lineage>
        <taxon>Bacteria</taxon>
        <taxon>Pseudomonadati</taxon>
        <taxon>Pseudomonadota</taxon>
        <taxon>Gammaproteobacteria</taxon>
        <taxon>Oceanospirillales</taxon>
        <taxon>Oceanospirillaceae</taxon>
        <taxon>Marinomonas</taxon>
    </lineage>
</organism>
<sequence length="185" mass="20856">MRCVNSIVKKIEALSVAIGKTGSLILPILIITILINVILRYVFNIGLVELEEVQWHLNAIVVMSCLAYTYQVDEHIRVDIFHCRFSPKRRAWVEILGILFLFFPYIILVSWHAWEMASYSWSLREGSPMPSGLPARYLIKGFMALGLSLLALQGVAILLHNVAFLIQPNSTSTPSTPVNKGTHHE</sequence>
<comment type="function">
    <text evidence="9">Part of the tripartite ATP-independent periplasmic (TRAP) transport system.</text>
</comment>
<evidence type="ECO:0000256" key="9">
    <source>
        <dbReference type="RuleBase" id="RU369079"/>
    </source>
</evidence>
<gene>
    <name evidence="11" type="ORF">MSP8886_01868</name>
</gene>
<dbReference type="OrthoDB" id="9795655at2"/>
<evidence type="ECO:0000256" key="2">
    <source>
        <dbReference type="ARBA" id="ARBA00022448"/>
    </source>
</evidence>
<dbReference type="EMBL" id="FLOB01000003">
    <property type="protein sequence ID" value="SBS30610.1"/>
    <property type="molecule type" value="Genomic_DNA"/>
</dbReference>
<keyword evidence="7 9" id="KW-0472">Membrane</keyword>
<evidence type="ECO:0000259" key="10">
    <source>
        <dbReference type="Pfam" id="PF04290"/>
    </source>
</evidence>
<dbReference type="InterPro" id="IPR055348">
    <property type="entry name" value="DctQ"/>
</dbReference>
<dbReference type="Proteomes" id="UP000092544">
    <property type="component" value="Unassembled WGS sequence"/>
</dbReference>
<evidence type="ECO:0000256" key="5">
    <source>
        <dbReference type="ARBA" id="ARBA00022692"/>
    </source>
</evidence>
<keyword evidence="5 9" id="KW-0812">Transmembrane</keyword>
<feature type="transmembrane region" description="Helical" evidence="9">
    <location>
        <begin position="91"/>
        <end position="114"/>
    </location>
</feature>
<dbReference type="PANTHER" id="PTHR35011:SF4">
    <property type="entry name" value="SLL1102 PROTEIN"/>
    <property type="match status" value="1"/>
</dbReference>
<comment type="subcellular location">
    <subcellularLocation>
        <location evidence="1 9">Cell inner membrane</location>
        <topology evidence="1 9">Multi-pass membrane protein</topology>
    </subcellularLocation>
</comment>
<dbReference type="Pfam" id="PF04290">
    <property type="entry name" value="DctQ"/>
    <property type="match status" value="1"/>
</dbReference>
<feature type="transmembrane region" description="Helical" evidence="9">
    <location>
        <begin position="137"/>
        <end position="159"/>
    </location>
</feature>
<feature type="transmembrane region" description="Helical" evidence="9">
    <location>
        <begin position="53"/>
        <end position="70"/>
    </location>
</feature>
<evidence type="ECO:0000313" key="12">
    <source>
        <dbReference type="Proteomes" id="UP000092544"/>
    </source>
</evidence>
<dbReference type="GO" id="GO:0022857">
    <property type="term" value="F:transmembrane transporter activity"/>
    <property type="evidence" value="ECO:0007669"/>
    <property type="project" value="UniProtKB-UniRule"/>
</dbReference>
<feature type="transmembrane region" description="Helical" evidence="9">
    <location>
        <begin position="21"/>
        <end position="41"/>
    </location>
</feature>
<evidence type="ECO:0000256" key="1">
    <source>
        <dbReference type="ARBA" id="ARBA00004429"/>
    </source>
</evidence>
<keyword evidence="12" id="KW-1185">Reference proteome</keyword>
<accession>A0A1A8TFE9</accession>
<keyword evidence="6 9" id="KW-1133">Transmembrane helix</keyword>
<proteinExistence type="inferred from homology"/>
<dbReference type="PANTHER" id="PTHR35011">
    <property type="entry name" value="2,3-DIKETO-L-GULONATE TRAP TRANSPORTER SMALL PERMEASE PROTEIN YIAM"/>
    <property type="match status" value="1"/>
</dbReference>
<dbReference type="RefSeq" id="WP_067015395.1">
    <property type="nucleotide sequence ID" value="NZ_FLOB01000003.1"/>
</dbReference>
<evidence type="ECO:0000256" key="3">
    <source>
        <dbReference type="ARBA" id="ARBA00022475"/>
    </source>
</evidence>
<keyword evidence="3" id="KW-1003">Cell membrane</keyword>
<feature type="domain" description="Tripartite ATP-independent periplasmic transporters DctQ component" evidence="10">
    <location>
        <begin position="29"/>
        <end position="161"/>
    </location>
</feature>
<protein>
    <recommendedName>
        <fullName evidence="9">TRAP transporter small permease protein</fullName>
    </recommendedName>
</protein>
<name>A0A1A8TFE9_9GAMM</name>
<evidence type="ECO:0000256" key="4">
    <source>
        <dbReference type="ARBA" id="ARBA00022519"/>
    </source>
</evidence>
<keyword evidence="2 9" id="KW-0813">Transport</keyword>
<evidence type="ECO:0000256" key="7">
    <source>
        <dbReference type="ARBA" id="ARBA00023136"/>
    </source>
</evidence>
<dbReference type="STRING" id="1792290.MSP8886_01868"/>
<dbReference type="GO" id="GO:0005886">
    <property type="term" value="C:plasma membrane"/>
    <property type="evidence" value="ECO:0007669"/>
    <property type="project" value="UniProtKB-SubCell"/>
</dbReference>
<evidence type="ECO:0000256" key="8">
    <source>
        <dbReference type="ARBA" id="ARBA00038436"/>
    </source>
</evidence>